<reference evidence="3" key="1">
    <citation type="submission" date="2021-01" db="EMBL/GenBank/DDBJ databases">
        <authorList>
            <person name="Corre E."/>
            <person name="Pelletier E."/>
            <person name="Niang G."/>
            <person name="Scheremetjew M."/>
            <person name="Finn R."/>
            <person name="Kale V."/>
            <person name="Holt S."/>
            <person name="Cochrane G."/>
            <person name="Meng A."/>
            <person name="Brown T."/>
            <person name="Cohen L."/>
        </authorList>
    </citation>
    <scope>NUCLEOTIDE SEQUENCE</scope>
    <source>
        <strain evidence="3">CCMP3105</strain>
    </source>
</reference>
<keyword evidence="2" id="KW-1133">Transmembrane helix</keyword>
<dbReference type="AlphaFoldDB" id="A0A7S4SQZ4"/>
<keyword evidence="2" id="KW-0472">Membrane</keyword>
<sequence length="135" mass="13736">MAQAVCLSTGQLPPQPPPPTRRAMARSSSSLPALALVACAAAACLCMGPAFVAPPRGTTSGPEVDMRMAAATFAGLAPLAVEQPASAYDSVVAMLQSWLIGGTVVILIYAAALVAATANPLTKRRMEVASEAEKQ</sequence>
<feature type="region of interest" description="Disordered" evidence="1">
    <location>
        <begin position="1"/>
        <end position="25"/>
    </location>
</feature>
<evidence type="ECO:0000256" key="2">
    <source>
        <dbReference type="SAM" id="Phobius"/>
    </source>
</evidence>
<gene>
    <name evidence="3" type="ORF">AMON00008_LOCUS54767</name>
</gene>
<keyword evidence="2" id="KW-0812">Transmembrane</keyword>
<protein>
    <submittedName>
        <fullName evidence="3">Uncharacterized protein</fullName>
    </submittedName>
</protein>
<name>A0A7S4SQZ4_9DINO</name>
<feature type="transmembrane region" description="Helical" evidence="2">
    <location>
        <begin position="98"/>
        <end position="118"/>
    </location>
</feature>
<proteinExistence type="predicted"/>
<evidence type="ECO:0000256" key="1">
    <source>
        <dbReference type="SAM" id="MobiDB-lite"/>
    </source>
</evidence>
<dbReference type="EMBL" id="HBNR01077009">
    <property type="protein sequence ID" value="CAE4653436.1"/>
    <property type="molecule type" value="Transcribed_RNA"/>
</dbReference>
<feature type="transmembrane region" description="Helical" evidence="2">
    <location>
        <begin position="31"/>
        <end position="52"/>
    </location>
</feature>
<evidence type="ECO:0000313" key="3">
    <source>
        <dbReference type="EMBL" id="CAE4653436.1"/>
    </source>
</evidence>
<organism evidence="3">
    <name type="scientific">Alexandrium monilatum</name>
    <dbReference type="NCBI Taxonomy" id="311494"/>
    <lineage>
        <taxon>Eukaryota</taxon>
        <taxon>Sar</taxon>
        <taxon>Alveolata</taxon>
        <taxon>Dinophyceae</taxon>
        <taxon>Gonyaulacales</taxon>
        <taxon>Pyrocystaceae</taxon>
        <taxon>Alexandrium</taxon>
    </lineage>
</organism>
<accession>A0A7S4SQZ4</accession>